<gene>
    <name evidence="4" type="ORF">HHX48_10165</name>
</gene>
<feature type="domain" description="Putative collagen-binding" evidence="2">
    <location>
        <begin position="529"/>
        <end position="605"/>
    </location>
</feature>
<comment type="caution">
    <text evidence="4">The sequence shown here is derived from an EMBL/GenBank/DDBJ whole genome shotgun (WGS) entry which is preliminary data.</text>
</comment>
<reference evidence="4 5" key="1">
    <citation type="submission" date="2020-04" db="EMBL/GenBank/DDBJ databases">
        <title>Salinimonas sp. HHU 13199.</title>
        <authorList>
            <person name="Cui X."/>
            <person name="Zhang D."/>
        </authorList>
    </citation>
    <scope>NUCLEOTIDE SEQUENCE [LARGE SCALE GENOMIC DNA]</scope>
    <source>
        <strain evidence="4 5">HHU 13199</strain>
    </source>
</reference>
<feature type="signal peptide" evidence="1">
    <location>
        <begin position="1"/>
        <end position="25"/>
    </location>
</feature>
<organism evidence="4 5">
    <name type="scientific">Salinimonas profundi</name>
    <dbReference type="NCBI Taxonomy" id="2729140"/>
    <lineage>
        <taxon>Bacteria</taxon>
        <taxon>Pseudomonadati</taxon>
        <taxon>Pseudomonadota</taxon>
        <taxon>Gammaproteobacteria</taxon>
        <taxon>Alteromonadales</taxon>
        <taxon>Alteromonadaceae</taxon>
        <taxon>Alteromonas/Salinimonas group</taxon>
        <taxon>Salinimonas</taxon>
    </lineage>
</organism>
<dbReference type="Proteomes" id="UP000624419">
    <property type="component" value="Unassembled WGS sequence"/>
</dbReference>
<accession>A0ABR8LKK4</accession>
<dbReference type="PROSITE" id="PS51257">
    <property type="entry name" value="PROKAR_LIPOPROTEIN"/>
    <property type="match status" value="1"/>
</dbReference>
<dbReference type="Pfam" id="PF16586">
    <property type="entry name" value="DUF5060"/>
    <property type="match status" value="1"/>
</dbReference>
<dbReference type="Gene3D" id="3.20.20.80">
    <property type="entry name" value="Glycosidases"/>
    <property type="match status" value="1"/>
</dbReference>
<proteinExistence type="predicted"/>
<name>A0ABR8LKK4_9ALTE</name>
<evidence type="ECO:0000256" key="1">
    <source>
        <dbReference type="SAM" id="SignalP"/>
    </source>
</evidence>
<keyword evidence="1" id="KW-0732">Signal</keyword>
<dbReference type="Gene3D" id="2.60.40.10">
    <property type="entry name" value="Immunoglobulins"/>
    <property type="match status" value="1"/>
</dbReference>
<dbReference type="InterPro" id="IPR024749">
    <property type="entry name" value="Collagen-bd_put"/>
</dbReference>
<feature type="chain" id="PRO_5045951024" evidence="1">
    <location>
        <begin position="26"/>
        <end position="612"/>
    </location>
</feature>
<dbReference type="InterPro" id="IPR013783">
    <property type="entry name" value="Ig-like_fold"/>
</dbReference>
<evidence type="ECO:0000259" key="2">
    <source>
        <dbReference type="Pfam" id="PF12904"/>
    </source>
</evidence>
<dbReference type="EMBL" id="JABBXD010000005">
    <property type="protein sequence ID" value="MBD3586103.1"/>
    <property type="molecule type" value="Genomic_DNA"/>
</dbReference>
<keyword evidence="5" id="KW-1185">Reference proteome</keyword>
<sequence length="612" mass="68641">MCCKSVFCYAFVAVFALSCSFFLSGCQTADSATPSYLQWQSVSINFKGPDTSETANINPFTDYRLWVTFSNGRTQKVVRGFYAADGNAANSGAREGNVWRVRFSPPQPGVWQYEATMYTGNDIALNNDPSAGKTISLKNSSGRFEVKPGSNASSGFFALGQLYTQGRYYKTAGNDSYWLKGGTNSPENLLGFKDFDQTYRITGQDRDGEAQSGTQIHHFSPHRQDWKPGDPTWQDGKGKNIIGMMNYLAQMGMNSAYMLTLNIEGDGKDVWPYTSPTSFNRFDVSKLAQWNILFEHMQSLGIAVHIVIQETENERMLDGGDTGPMRRLYFDELIARFGHLPGLIWNLGEENGPAEFSPDAQTDSQRIAMANYFKHHDPYEHPVIIHTHSTPDLKDKILTPLLGLKALDGLSFQVNHREQVNAEMQKWIKKSESFGKPWAITMDEIGEWMEGAKTDDVDPTHDSLRRHALWGSIMAGGAGVEWYFGAHQAHNDLTAEDLRSRHNLWSQTSIALNFFNTYTRYWAMTPINKQVSNPNVYAYAELGKHYVMYLPAGETTTLTVEDANSYTLFWFDPVNGGALKPHREVLSGKQITLPKAPSNNDWVALISAVSKQ</sequence>
<evidence type="ECO:0000313" key="5">
    <source>
        <dbReference type="Proteomes" id="UP000624419"/>
    </source>
</evidence>
<feature type="domain" description="DUF5060" evidence="3">
    <location>
        <begin position="38"/>
        <end position="116"/>
    </location>
</feature>
<dbReference type="InterPro" id="IPR032260">
    <property type="entry name" value="DUF5060"/>
</dbReference>
<evidence type="ECO:0000259" key="3">
    <source>
        <dbReference type="Pfam" id="PF16586"/>
    </source>
</evidence>
<dbReference type="Pfam" id="PF12904">
    <property type="entry name" value="Collagen_bind_2"/>
    <property type="match status" value="1"/>
</dbReference>
<protein>
    <submittedName>
        <fullName evidence="4">DUF5060 domain-containing protein</fullName>
    </submittedName>
</protein>
<evidence type="ECO:0000313" key="4">
    <source>
        <dbReference type="EMBL" id="MBD3586103.1"/>
    </source>
</evidence>